<organism evidence="1 2">
    <name type="scientific">Pseudomonas abietaniphila</name>
    <dbReference type="NCBI Taxonomy" id="89065"/>
    <lineage>
        <taxon>Bacteria</taxon>
        <taxon>Pseudomonadati</taxon>
        <taxon>Pseudomonadota</taxon>
        <taxon>Gammaproteobacteria</taxon>
        <taxon>Pseudomonadales</taxon>
        <taxon>Pseudomonadaceae</taxon>
        <taxon>Pseudomonas</taxon>
    </lineage>
</organism>
<dbReference type="Proteomes" id="UP000182894">
    <property type="component" value="Unassembled WGS sequence"/>
</dbReference>
<proteinExistence type="predicted"/>
<dbReference type="AlphaFoldDB" id="A0A1G7XXP5"/>
<dbReference type="EMBL" id="FNCO01000003">
    <property type="protein sequence ID" value="SDG88955.1"/>
    <property type="molecule type" value="Genomic_DNA"/>
</dbReference>
<gene>
    <name evidence="1" type="ORF">SAMN05216605_103434</name>
</gene>
<sequence>MTETHAFGILLRSSTVPRDNHGSCCLDGVRGLFVARALFSYAAFGAALADEFRLIDYFSVISTVATAVAAYAAWRAASAVQKQSFDSALSGRQQLYRMHVESFNEWLDGIEADQQVVFLPQA</sequence>
<evidence type="ECO:0008006" key="3">
    <source>
        <dbReference type="Google" id="ProtNLM"/>
    </source>
</evidence>
<keyword evidence="2" id="KW-1185">Reference proteome</keyword>
<evidence type="ECO:0000313" key="1">
    <source>
        <dbReference type="EMBL" id="SDG88955.1"/>
    </source>
</evidence>
<accession>A0A1G7XXP5</accession>
<evidence type="ECO:0000313" key="2">
    <source>
        <dbReference type="Proteomes" id="UP000182894"/>
    </source>
</evidence>
<protein>
    <recommendedName>
        <fullName evidence="3">SMODS and SLOG-associating 2TM effector domain-containing protein</fullName>
    </recommendedName>
</protein>
<name>A0A1G7XXP5_9PSED</name>
<reference evidence="2" key="1">
    <citation type="submission" date="2016-10" db="EMBL/GenBank/DDBJ databases">
        <authorList>
            <person name="Varghese N."/>
            <person name="Submissions S."/>
        </authorList>
    </citation>
    <scope>NUCLEOTIDE SEQUENCE [LARGE SCALE GENOMIC DNA]</scope>
    <source>
        <strain evidence="2">ATCC 700689</strain>
    </source>
</reference>